<evidence type="ECO:0000313" key="9">
    <source>
        <dbReference type="Proteomes" id="UP000236449"/>
    </source>
</evidence>
<dbReference type="Proteomes" id="UP000236449">
    <property type="component" value="Unassembled WGS sequence"/>
</dbReference>
<comment type="caution">
    <text evidence="8">The sequence shown here is derived from an EMBL/GenBank/DDBJ whole genome shotgun (WGS) entry which is preliminary data.</text>
</comment>
<dbReference type="FunFam" id="3.40.50.300:FF:000020">
    <property type="entry name" value="Amino acid ABC transporter ATP-binding component"/>
    <property type="match status" value="1"/>
</dbReference>
<dbReference type="GO" id="GO:0005886">
    <property type="term" value="C:plasma membrane"/>
    <property type="evidence" value="ECO:0007669"/>
    <property type="project" value="UniProtKB-SubCell"/>
</dbReference>
<keyword evidence="4" id="KW-0547">Nucleotide-binding</keyword>
<gene>
    <name evidence="8" type="ORF">C1N32_18725</name>
</gene>
<evidence type="ECO:0000256" key="4">
    <source>
        <dbReference type="ARBA" id="ARBA00022741"/>
    </source>
</evidence>
<dbReference type="PANTHER" id="PTHR43166">
    <property type="entry name" value="AMINO ACID IMPORT ATP-BINDING PROTEIN"/>
    <property type="match status" value="1"/>
</dbReference>
<keyword evidence="3" id="KW-0813">Transport</keyword>
<dbReference type="PANTHER" id="PTHR43166:SF15">
    <property type="entry name" value="HISTIDINE TRANSPORT ATP-BINDING PROTEIN HISP"/>
    <property type="match status" value="1"/>
</dbReference>
<proteinExistence type="inferred from homology"/>
<dbReference type="PIRSF" id="PIRSF039085">
    <property type="entry name" value="ABC_ATPase_HisP"/>
    <property type="match status" value="1"/>
</dbReference>
<dbReference type="InterPro" id="IPR050086">
    <property type="entry name" value="MetN_ABC_transporter-like"/>
</dbReference>
<dbReference type="SUPFAM" id="SSF52540">
    <property type="entry name" value="P-loop containing nucleoside triphosphate hydrolases"/>
    <property type="match status" value="1"/>
</dbReference>
<dbReference type="Gene3D" id="3.40.50.300">
    <property type="entry name" value="P-loop containing nucleotide triphosphate hydrolases"/>
    <property type="match status" value="1"/>
</dbReference>
<dbReference type="SMART" id="SM00382">
    <property type="entry name" value="AAA"/>
    <property type="match status" value="1"/>
</dbReference>
<protein>
    <submittedName>
        <fullName evidence="8">Amino acid ABC transporter ATP-binding protein</fullName>
    </submittedName>
</protein>
<dbReference type="InterPro" id="IPR003593">
    <property type="entry name" value="AAA+_ATPase"/>
</dbReference>
<dbReference type="PROSITE" id="PS50893">
    <property type="entry name" value="ABC_TRANSPORTER_2"/>
    <property type="match status" value="1"/>
</dbReference>
<comment type="subcellular location">
    <subcellularLocation>
        <location evidence="1">Cell inner membrane</location>
        <topology evidence="1">Peripheral membrane protein</topology>
    </subcellularLocation>
</comment>
<comment type="similarity">
    <text evidence="2">Belongs to the ABC transporter superfamily.</text>
</comment>
<evidence type="ECO:0000256" key="3">
    <source>
        <dbReference type="ARBA" id="ARBA00022448"/>
    </source>
</evidence>
<dbReference type="Pfam" id="PF00005">
    <property type="entry name" value="ABC_tran"/>
    <property type="match status" value="1"/>
</dbReference>
<keyword evidence="6" id="KW-0029">Amino-acid transport</keyword>
<evidence type="ECO:0000259" key="7">
    <source>
        <dbReference type="PROSITE" id="PS50893"/>
    </source>
</evidence>
<dbReference type="GO" id="GO:0015424">
    <property type="term" value="F:ABC-type amino acid transporter activity"/>
    <property type="evidence" value="ECO:0007669"/>
    <property type="project" value="InterPro"/>
</dbReference>
<dbReference type="InterPro" id="IPR017871">
    <property type="entry name" value="ABC_transporter-like_CS"/>
</dbReference>
<evidence type="ECO:0000313" key="8">
    <source>
        <dbReference type="EMBL" id="PNI02288.1"/>
    </source>
</evidence>
<evidence type="ECO:0000256" key="1">
    <source>
        <dbReference type="ARBA" id="ARBA00004417"/>
    </source>
</evidence>
<dbReference type="OrthoDB" id="9802264at2"/>
<dbReference type="AlphaFoldDB" id="A0A2J8HVI1"/>
<evidence type="ECO:0000256" key="2">
    <source>
        <dbReference type="ARBA" id="ARBA00005417"/>
    </source>
</evidence>
<dbReference type="InterPro" id="IPR027417">
    <property type="entry name" value="P-loop_NTPase"/>
</dbReference>
<dbReference type="GO" id="GO:0016887">
    <property type="term" value="F:ATP hydrolysis activity"/>
    <property type="evidence" value="ECO:0007669"/>
    <property type="project" value="InterPro"/>
</dbReference>
<sequence length="245" mass="26896">MITLTNIHKRFGDSEVLKGIDLSINKGEIIVIIGSSGTGKSTLLRCVNFLEQADQGTITIDNVAVDCQSHSKSEVLALRRKTGFVFQNYALFSHMTARQNIAEGLITVKGWKKSDALARAQQILDDIGLGDKGDSYPSALSGGQQQRVGIGRAMAQQPELLLFDEPTSALDPEWVGEVLALMKKLATQHQTMLVVTHEMQFAREVADRVIFMAEGNIVEQGSPQDIFGNPQDPRLKKFLNMVGIE</sequence>
<dbReference type="CDD" id="cd03262">
    <property type="entry name" value="ABC_HisP_GlnQ"/>
    <property type="match status" value="1"/>
</dbReference>
<evidence type="ECO:0000256" key="5">
    <source>
        <dbReference type="ARBA" id="ARBA00022840"/>
    </source>
</evidence>
<organism evidence="8 9">
    <name type="scientific">Vibrio diazotrophicus</name>
    <dbReference type="NCBI Taxonomy" id="685"/>
    <lineage>
        <taxon>Bacteria</taxon>
        <taxon>Pseudomonadati</taxon>
        <taxon>Pseudomonadota</taxon>
        <taxon>Gammaproteobacteria</taxon>
        <taxon>Vibrionales</taxon>
        <taxon>Vibrionaceae</taxon>
        <taxon>Vibrio</taxon>
    </lineage>
</organism>
<accession>A0A2J8HVI1</accession>
<dbReference type="InterPro" id="IPR030679">
    <property type="entry name" value="ABC_ATPase_HisP-typ"/>
</dbReference>
<feature type="domain" description="ABC transporter" evidence="7">
    <location>
        <begin position="2"/>
        <end position="239"/>
    </location>
</feature>
<keyword evidence="5 8" id="KW-0067">ATP-binding</keyword>
<dbReference type="RefSeq" id="WP_102967063.1">
    <property type="nucleotide sequence ID" value="NZ_POSK01000016.1"/>
</dbReference>
<dbReference type="GO" id="GO:0005524">
    <property type="term" value="F:ATP binding"/>
    <property type="evidence" value="ECO:0007669"/>
    <property type="project" value="UniProtKB-KW"/>
</dbReference>
<dbReference type="PROSITE" id="PS00211">
    <property type="entry name" value="ABC_TRANSPORTER_1"/>
    <property type="match status" value="1"/>
</dbReference>
<name>A0A2J8HVI1_VIBDI</name>
<dbReference type="EMBL" id="POSK01000016">
    <property type="protein sequence ID" value="PNI02288.1"/>
    <property type="molecule type" value="Genomic_DNA"/>
</dbReference>
<dbReference type="InterPro" id="IPR003439">
    <property type="entry name" value="ABC_transporter-like_ATP-bd"/>
</dbReference>
<reference evidence="8 9" key="1">
    <citation type="submission" date="2018-01" db="EMBL/GenBank/DDBJ databases">
        <title>Draft genome sequences of six Vibrio diazotrophicus strains isolated from deep-sea sediments of the Baltic Sea.</title>
        <authorList>
            <person name="Castillo D."/>
            <person name="Vandieken V."/>
            <person name="Chiang O."/>
            <person name="Middelboe M."/>
        </authorList>
    </citation>
    <scope>NUCLEOTIDE SEQUENCE [LARGE SCALE GENOMIC DNA]</scope>
    <source>
        <strain evidence="8 9">60.27F</strain>
    </source>
</reference>
<evidence type="ECO:0000256" key="6">
    <source>
        <dbReference type="ARBA" id="ARBA00022970"/>
    </source>
</evidence>